<evidence type="ECO:0000256" key="6">
    <source>
        <dbReference type="SAM" id="MobiDB-lite"/>
    </source>
</evidence>
<evidence type="ECO:0000256" key="3">
    <source>
        <dbReference type="ARBA" id="ARBA00023163"/>
    </source>
</evidence>
<proteinExistence type="inferred from homology"/>
<dbReference type="PRINTS" id="PR01443">
    <property type="entry name" value="TFIID30KDSUB"/>
</dbReference>
<dbReference type="GO" id="GO:0005669">
    <property type="term" value="C:transcription factor TFIID complex"/>
    <property type="evidence" value="ECO:0007669"/>
    <property type="project" value="TreeGrafter"/>
</dbReference>
<evidence type="ECO:0000256" key="4">
    <source>
        <dbReference type="ARBA" id="ARBA00023242"/>
    </source>
</evidence>
<gene>
    <name evidence="7" type="ORF">FCALED_LOCUS6135</name>
</gene>
<evidence type="ECO:0000256" key="1">
    <source>
        <dbReference type="ARBA" id="ARBA00004123"/>
    </source>
</evidence>
<dbReference type="OrthoDB" id="154356at2759"/>
<dbReference type="InterPro" id="IPR003923">
    <property type="entry name" value="TAF10"/>
</dbReference>
<feature type="region of interest" description="Disordered" evidence="6">
    <location>
        <begin position="1"/>
        <end position="70"/>
    </location>
</feature>
<comment type="similarity">
    <text evidence="5">Belongs to the TAF10 family.</text>
</comment>
<dbReference type="GO" id="GO:0000124">
    <property type="term" value="C:SAGA complex"/>
    <property type="evidence" value="ECO:0007669"/>
    <property type="project" value="TreeGrafter"/>
</dbReference>
<protein>
    <submittedName>
        <fullName evidence="7">7296_t:CDS:1</fullName>
    </submittedName>
</protein>
<comment type="caution">
    <text evidence="7">The sequence shown here is derived from an EMBL/GenBank/DDBJ whole genome shotgun (WGS) entry which is preliminary data.</text>
</comment>
<evidence type="ECO:0000256" key="2">
    <source>
        <dbReference type="ARBA" id="ARBA00023015"/>
    </source>
</evidence>
<dbReference type="GO" id="GO:1990841">
    <property type="term" value="F:promoter-specific chromatin binding"/>
    <property type="evidence" value="ECO:0007669"/>
    <property type="project" value="TreeGrafter"/>
</dbReference>
<reference evidence="7" key="1">
    <citation type="submission" date="2021-06" db="EMBL/GenBank/DDBJ databases">
        <authorList>
            <person name="Kallberg Y."/>
            <person name="Tangrot J."/>
            <person name="Rosling A."/>
        </authorList>
    </citation>
    <scope>NUCLEOTIDE SEQUENCE</scope>
    <source>
        <strain evidence="7">UK204</strain>
    </source>
</reference>
<keyword evidence="8" id="KW-1185">Reference proteome</keyword>
<name>A0A9N9FRI3_9GLOM</name>
<dbReference type="Proteomes" id="UP000789570">
    <property type="component" value="Unassembled WGS sequence"/>
</dbReference>
<sequence>MSSIDSNLPMEFDIDAEDQTYSIDKGKGKEIETPEPVKEEPPLPESVEEDNTDSSEEEESTDLPLSKRGEEFIRKDPAQKFVADIATDAFQYCKIRQQSKKNVGKQRNKTVLNLEDLAAALSEYGINVKKPDYYRA</sequence>
<accession>A0A9N9FRI3</accession>
<dbReference type="GO" id="GO:0016251">
    <property type="term" value="F:RNA polymerase II general transcription initiation factor activity"/>
    <property type="evidence" value="ECO:0007669"/>
    <property type="project" value="TreeGrafter"/>
</dbReference>
<keyword evidence="3" id="KW-0804">Transcription</keyword>
<evidence type="ECO:0000313" key="7">
    <source>
        <dbReference type="EMBL" id="CAG8551343.1"/>
    </source>
</evidence>
<feature type="compositionally biased region" description="Acidic residues" evidence="6">
    <location>
        <begin position="46"/>
        <end position="61"/>
    </location>
</feature>
<evidence type="ECO:0000313" key="8">
    <source>
        <dbReference type="Proteomes" id="UP000789570"/>
    </source>
</evidence>
<feature type="compositionally biased region" description="Basic and acidic residues" evidence="6">
    <location>
        <begin position="24"/>
        <end position="41"/>
    </location>
</feature>
<dbReference type="GO" id="GO:0006367">
    <property type="term" value="P:transcription initiation at RNA polymerase II promoter"/>
    <property type="evidence" value="ECO:0007669"/>
    <property type="project" value="TreeGrafter"/>
</dbReference>
<dbReference type="AlphaFoldDB" id="A0A9N9FRI3"/>
<comment type="subcellular location">
    <subcellularLocation>
        <location evidence="1">Nucleus</location>
    </subcellularLocation>
</comment>
<dbReference type="Pfam" id="PF03540">
    <property type="entry name" value="TAF10"/>
    <property type="match status" value="1"/>
</dbReference>
<dbReference type="PANTHER" id="PTHR21242">
    <property type="entry name" value="TRANSCRIPTION INITIATION FACTOR TFIID SUBUNIT 10"/>
    <property type="match status" value="1"/>
</dbReference>
<keyword evidence="4" id="KW-0539">Nucleus</keyword>
<dbReference type="EMBL" id="CAJVPQ010001413">
    <property type="protein sequence ID" value="CAG8551343.1"/>
    <property type="molecule type" value="Genomic_DNA"/>
</dbReference>
<evidence type="ECO:0000256" key="5">
    <source>
        <dbReference type="ARBA" id="ARBA00025730"/>
    </source>
</evidence>
<dbReference type="PANTHER" id="PTHR21242:SF0">
    <property type="entry name" value="TRANSCRIPTION INITIATION FACTOR TFIID SUBUNIT 10"/>
    <property type="match status" value="1"/>
</dbReference>
<organism evidence="7 8">
    <name type="scientific">Funneliformis caledonium</name>
    <dbReference type="NCBI Taxonomy" id="1117310"/>
    <lineage>
        <taxon>Eukaryota</taxon>
        <taxon>Fungi</taxon>
        <taxon>Fungi incertae sedis</taxon>
        <taxon>Mucoromycota</taxon>
        <taxon>Glomeromycotina</taxon>
        <taxon>Glomeromycetes</taxon>
        <taxon>Glomerales</taxon>
        <taxon>Glomeraceae</taxon>
        <taxon>Funneliformis</taxon>
    </lineage>
</organism>
<keyword evidence="2" id="KW-0805">Transcription regulation</keyword>